<proteinExistence type="predicted"/>
<evidence type="ECO:0000313" key="3">
    <source>
        <dbReference type="Proteomes" id="UP001432027"/>
    </source>
</evidence>
<dbReference type="AlphaFoldDB" id="A0AAV5SL57"/>
<dbReference type="Proteomes" id="UP001432027">
    <property type="component" value="Unassembled WGS sequence"/>
</dbReference>
<accession>A0AAV5SL57</accession>
<name>A0AAV5SL57_9BILA</name>
<keyword evidence="3" id="KW-1185">Reference proteome</keyword>
<organism evidence="2 3">
    <name type="scientific">Pristionchus entomophagus</name>
    <dbReference type="NCBI Taxonomy" id="358040"/>
    <lineage>
        <taxon>Eukaryota</taxon>
        <taxon>Metazoa</taxon>
        <taxon>Ecdysozoa</taxon>
        <taxon>Nematoda</taxon>
        <taxon>Chromadorea</taxon>
        <taxon>Rhabditida</taxon>
        <taxon>Rhabditina</taxon>
        <taxon>Diplogasteromorpha</taxon>
        <taxon>Diplogasteroidea</taxon>
        <taxon>Neodiplogasteridae</taxon>
        <taxon>Pristionchus</taxon>
    </lineage>
</organism>
<evidence type="ECO:0000256" key="1">
    <source>
        <dbReference type="SAM" id="MobiDB-lite"/>
    </source>
</evidence>
<comment type="caution">
    <text evidence="2">The sequence shown here is derived from an EMBL/GenBank/DDBJ whole genome shotgun (WGS) entry which is preliminary data.</text>
</comment>
<reference evidence="2" key="1">
    <citation type="submission" date="2023-10" db="EMBL/GenBank/DDBJ databases">
        <title>Genome assembly of Pristionchus species.</title>
        <authorList>
            <person name="Yoshida K."/>
            <person name="Sommer R.J."/>
        </authorList>
    </citation>
    <scope>NUCLEOTIDE SEQUENCE</scope>
    <source>
        <strain evidence="2">RS0144</strain>
    </source>
</reference>
<dbReference type="EMBL" id="BTSX01000002">
    <property type="protein sequence ID" value="GMS83986.1"/>
    <property type="molecule type" value="Genomic_DNA"/>
</dbReference>
<protein>
    <recommendedName>
        <fullName evidence="4">C2H2-type domain-containing protein</fullName>
    </recommendedName>
</protein>
<evidence type="ECO:0000313" key="2">
    <source>
        <dbReference type="EMBL" id="GMS83986.1"/>
    </source>
</evidence>
<feature type="region of interest" description="Disordered" evidence="1">
    <location>
        <begin position="157"/>
        <end position="201"/>
    </location>
</feature>
<feature type="region of interest" description="Disordered" evidence="1">
    <location>
        <begin position="113"/>
        <end position="144"/>
    </location>
</feature>
<feature type="compositionally biased region" description="Polar residues" evidence="1">
    <location>
        <begin position="133"/>
        <end position="144"/>
    </location>
</feature>
<sequence length="302" mass="33568">MQNSNDSFLTPLDVWCTTIAKIDYSAEERLGNLTYRSLEVLNYVLQEGFSSQNLQCALQALESHRTVTMRNDTQRDSSLHKMIYGLSHSIHFTIQSIVDRNVTQAPLQYVPKEEESVDLPIAPPVSKRARGSAKNSLPPSQDNHESNLQLFTMESPSVGTAEDEETPSNDRNANETMEGAQNDDESIASSSFSNSHDLKPDAEVRKKAEEALAACHETMLVCPLCQHISSKPTAFQSHLRRIHDGVTMNELGIGLLCECGKIFNAFYALFKHNKIGCNGMLIMFNRGSGEAIQGTLEEEEDD</sequence>
<gene>
    <name evidence="2" type="ORF">PENTCL1PPCAC_6161</name>
</gene>
<evidence type="ECO:0008006" key="4">
    <source>
        <dbReference type="Google" id="ProtNLM"/>
    </source>
</evidence>